<dbReference type="PANTHER" id="PTHR21028:SF2">
    <property type="entry name" value="CYTH DOMAIN-CONTAINING PROTEIN"/>
    <property type="match status" value="1"/>
</dbReference>
<dbReference type="NCBIfam" id="TIGR00318">
    <property type="entry name" value="cyaB"/>
    <property type="match status" value="1"/>
</dbReference>
<dbReference type="Gene3D" id="2.40.320.10">
    <property type="entry name" value="Hypothetical Protein Pfu-838710-001"/>
    <property type="match status" value="1"/>
</dbReference>
<evidence type="ECO:0000313" key="2">
    <source>
        <dbReference type="EMBL" id="AEJ19173.1"/>
    </source>
</evidence>
<dbReference type="RefSeq" id="WP_013968484.1">
    <property type="nucleotide sequence ID" value="NC_015732.1"/>
</dbReference>
<protein>
    <submittedName>
        <fullName evidence="2">Adenylyl cyclase CyaB</fullName>
    </submittedName>
</protein>
<dbReference type="KEGG" id="scd:Spica_1024"/>
<dbReference type="EMBL" id="CP002868">
    <property type="protein sequence ID" value="AEJ19173.1"/>
    <property type="molecule type" value="Genomic_DNA"/>
</dbReference>
<dbReference type="CDD" id="cd07890">
    <property type="entry name" value="CYTH-like_AC_IV-like"/>
    <property type="match status" value="1"/>
</dbReference>
<dbReference type="OrthoDB" id="370410at2"/>
<dbReference type="eggNOG" id="COG1437">
    <property type="taxonomic scope" value="Bacteria"/>
</dbReference>
<dbReference type="InterPro" id="IPR033469">
    <property type="entry name" value="CYTH-like_dom_sf"/>
</dbReference>
<sequence length="194" mass="22840">MAIEIEIKAWVDDPIQVQNRIGSFATFIKTYEKDDAYWLPTTEIETIQNTQKRGPLGSGIRIRQENGSVFVTLKKKEVREGMEINDELEFSVSRATAFEDFLHNLGFVPWIRKHKEGQAWRWNNITIELSQVKHLGWFVELEILTDTYEPEQIELARKELYACLHKIGIPESNIETRYYTELLLERINSNHRED</sequence>
<reference evidence="3" key="1">
    <citation type="journal article" date="2013" name="Stand. Genomic Sci.">
        <title>Genome sequence of the thermophilic fresh-water bacterium Spirochaeta caldaria type strain (H1(T)), reclassification of Spirochaeta caldaria, Spirochaeta stenostrepta, and Spirochaeta zuelzerae in the genus Treponema as Treponema caldaria comb. nov., Treponema stenostrepta comb. nov., and Treponema zuelzerae comb. nov., and emendation of the genus Treponema.</title>
        <authorList>
            <person name="Abt B."/>
            <person name="Goker M."/>
            <person name="Scheuner C."/>
            <person name="Han C."/>
            <person name="Lu M."/>
            <person name="Misra M."/>
            <person name="Lapidus A."/>
            <person name="Nolan M."/>
            <person name="Lucas S."/>
            <person name="Hammon N."/>
            <person name="Deshpande S."/>
            <person name="Cheng J.F."/>
            <person name="Tapia R."/>
            <person name="Goodwin L.A."/>
            <person name="Pitluck S."/>
            <person name="Liolios K."/>
            <person name="Pagani I."/>
            <person name="Ivanova N."/>
            <person name="Mavromatis K."/>
            <person name="Mikhailova N."/>
            <person name="Huntemann M."/>
            <person name="Pati A."/>
            <person name="Chen A."/>
            <person name="Palaniappan K."/>
            <person name="Land M."/>
            <person name="Hauser L."/>
            <person name="Jeffries C.D."/>
            <person name="Rohde M."/>
            <person name="Spring S."/>
            <person name="Gronow S."/>
            <person name="Detter J.C."/>
            <person name="Bristow J."/>
            <person name="Eisen J.A."/>
            <person name="Markowitz V."/>
            <person name="Hugenholtz P."/>
            <person name="Kyrpides N.C."/>
            <person name="Woyke T."/>
            <person name="Klenk H.P."/>
        </authorList>
    </citation>
    <scope>NUCLEOTIDE SEQUENCE</scope>
    <source>
        <strain evidence="3">ATCC 51460 / DSM 7334 / H1</strain>
    </source>
</reference>
<dbReference type="PANTHER" id="PTHR21028">
    <property type="entry name" value="SI:CH211-156B7.4"/>
    <property type="match status" value="1"/>
</dbReference>
<dbReference type="Pfam" id="PF01928">
    <property type="entry name" value="CYTH"/>
    <property type="match status" value="1"/>
</dbReference>
<organism evidence="2 3">
    <name type="scientific">Gracilinema caldarium (strain ATCC 51460 / DSM 7334 / H1)</name>
    <name type="common">Treponema caldarium</name>
    <dbReference type="NCBI Taxonomy" id="744872"/>
    <lineage>
        <taxon>Bacteria</taxon>
        <taxon>Pseudomonadati</taxon>
        <taxon>Spirochaetota</taxon>
        <taxon>Spirochaetia</taxon>
        <taxon>Spirochaetales</taxon>
        <taxon>Breznakiellaceae</taxon>
        <taxon>Gracilinema</taxon>
    </lineage>
</organism>
<dbReference type="InterPro" id="IPR023577">
    <property type="entry name" value="CYTH_domain"/>
</dbReference>
<keyword evidence="3" id="KW-1185">Reference proteome</keyword>
<dbReference type="InterPro" id="IPR008173">
    <property type="entry name" value="Adenylyl_cyclase_CyaB"/>
</dbReference>
<proteinExistence type="predicted"/>
<gene>
    <name evidence="2" type="ordered locus">Spica_1024</name>
</gene>
<dbReference type="STRING" id="744872.Spica_1024"/>
<dbReference type="AlphaFoldDB" id="F8EXE6"/>
<accession>F8EXE6</accession>
<evidence type="ECO:0000313" key="3">
    <source>
        <dbReference type="Proteomes" id="UP000000503"/>
    </source>
</evidence>
<evidence type="ECO:0000259" key="1">
    <source>
        <dbReference type="PROSITE" id="PS51707"/>
    </source>
</evidence>
<dbReference type="Proteomes" id="UP000000503">
    <property type="component" value="Chromosome"/>
</dbReference>
<dbReference type="PROSITE" id="PS51707">
    <property type="entry name" value="CYTH"/>
    <property type="match status" value="1"/>
</dbReference>
<dbReference type="SUPFAM" id="SSF55154">
    <property type="entry name" value="CYTH-like phosphatases"/>
    <property type="match status" value="1"/>
</dbReference>
<feature type="domain" description="CYTH" evidence="1">
    <location>
        <begin position="2"/>
        <end position="185"/>
    </location>
</feature>
<dbReference type="HOGENOM" id="CLU_098317_0_0_12"/>
<name>F8EXE6_GRAC1</name>